<dbReference type="Proteomes" id="UP001140206">
    <property type="component" value="Chromosome 3"/>
</dbReference>
<keyword evidence="4" id="KW-0347">Helicase</keyword>
<dbReference type="InterPro" id="IPR001650">
    <property type="entry name" value="Helicase_C-like"/>
</dbReference>
<dbReference type="AlphaFoldDB" id="A0AAV8EEM7"/>
<evidence type="ECO:0000256" key="4">
    <source>
        <dbReference type="ARBA" id="ARBA00022806"/>
    </source>
</evidence>
<dbReference type="InterPro" id="IPR049730">
    <property type="entry name" value="SNF2/RAD54-like_C"/>
</dbReference>
<evidence type="ECO:0000259" key="10">
    <source>
        <dbReference type="PROSITE" id="PS51194"/>
    </source>
</evidence>
<accession>A0AAV8EEM7</accession>
<keyword evidence="7" id="KW-0175">Coiled coil</keyword>
<reference evidence="11" key="1">
    <citation type="submission" date="2022-08" db="EMBL/GenBank/DDBJ databases">
        <authorList>
            <person name="Marques A."/>
        </authorList>
    </citation>
    <scope>NUCLEOTIDE SEQUENCE</scope>
    <source>
        <strain evidence="11">RhyPub2mFocal</strain>
        <tissue evidence="11">Leaves</tissue>
    </source>
</reference>
<dbReference type="Pfam" id="PF00271">
    <property type="entry name" value="Helicase_C"/>
    <property type="match status" value="1"/>
</dbReference>
<dbReference type="InterPro" id="IPR038718">
    <property type="entry name" value="SNF2-like_sf"/>
</dbReference>
<dbReference type="PROSITE" id="PS51194">
    <property type="entry name" value="HELICASE_CTER"/>
    <property type="match status" value="1"/>
</dbReference>
<dbReference type="PANTHER" id="PTHR45629:SF7">
    <property type="entry name" value="DNA EXCISION REPAIR PROTEIN ERCC-6-RELATED"/>
    <property type="match status" value="1"/>
</dbReference>
<feature type="domain" description="Helicase ATP-binding" evidence="9">
    <location>
        <begin position="302"/>
        <end position="480"/>
    </location>
</feature>
<keyword evidence="6" id="KW-0233">DNA recombination</keyword>
<feature type="domain" description="Helicase C-terminal" evidence="10">
    <location>
        <begin position="653"/>
        <end position="812"/>
    </location>
</feature>
<dbReference type="GO" id="GO:0015616">
    <property type="term" value="F:DNA translocase activity"/>
    <property type="evidence" value="ECO:0007669"/>
    <property type="project" value="TreeGrafter"/>
</dbReference>
<name>A0AAV8EEM7_9POAL</name>
<dbReference type="GO" id="GO:0006310">
    <property type="term" value="P:DNA recombination"/>
    <property type="evidence" value="ECO:0007669"/>
    <property type="project" value="UniProtKB-KW"/>
</dbReference>
<evidence type="ECO:0000259" key="9">
    <source>
        <dbReference type="PROSITE" id="PS51192"/>
    </source>
</evidence>
<dbReference type="FunFam" id="3.40.50.10810:FF:000055">
    <property type="entry name" value="Protein CHROMATIN REMODELING 24"/>
    <property type="match status" value="1"/>
</dbReference>
<evidence type="ECO:0000256" key="2">
    <source>
        <dbReference type="ARBA" id="ARBA00022741"/>
    </source>
</evidence>
<dbReference type="PROSITE" id="PS51192">
    <property type="entry name" value="HELICASE_ATP_BIND_1"/>
    <property type="match status" value="1"/>
</dbReference>
<dbReference type="SMART" id="SM00487">
    <property type="entry name" value="DEXDc"/>
    <property type="match status" value="1"/>
</dbReference>
<protein>
    <submittedName>
        <fullName evidence="11">Protein CHROMATIN REMODELING 24</fullName>
    </submittedName>
</protein>
<feature type="region of interest" description="Disordered" evidence="8">
    <location>
        <begin position="98"/>
        <end position="139"/>
    </location>
</feature>
<keyword evidence="5" id="KW-0067">ATP-binding</keyword>
<evidence type="ECO:0000313" key="11">
    <source>
        <dbReference type="EMBL" id="KAJ4779542.1"/>
    </source>
</evidence>
<dbReference type="EMBL" id="JAMFTS010000003">
    <property type="protein sequence ID" value="KAJ4779542.1"/>
    <property type="molecule type" value="Genomic_DNA"/>
</dbReference>
<keyword evidence="2" id="KW-0547">Nucleotide-binding</keyword>
<evidence type="ECO:0000256" key="7">
    <source>
        <dbReference type="SAM" id="Coils"/>
    </source>
</evidence>
<dbReference type="Gene3D" id="3.40.50.300">
    <property type="entry name" value="P-loop containing nucleotide triphosphate hydrolases"/>
    <property type="match status" value="1"/>
</dbReference>
<dbReference type="GO" id="GO:0005524">
    <property type="term" value="F:ATP binding"/>
    <property type="evidence" value="ECO:0007669"/>
    <property type="project" value="UniProtKB-KW"/>
</dbReference>
<feature type="region of interest" description="Disordered" evidence="8">
    <location>
        <begin position="1"/>
        <end position="60"/>
    </location>
</feature>
<feature type="compositionally biased region" description="Basic and acidic residues" evidence="8">
    <location>
        <begin position="98"/>
        <end position="111"/>
    </location>
</feature>
<proteinExistence type="inferred from homology"/>
<dbReference type="InterPro" id="IPR027417">
    <property type="entry name" value="P-loop_NTPase"/>
</dbReference>
<dbReference type="InterPro" id="IPR014001">
    <property type="entry name" value="Helicase_ATP-bd"/>
</dbReference>
<dbReference type="Gene3D" id="3.40.50.10810">
    <property type="entry name" value="Tandem AAA-ATPase domain"/>
    <property type="match status" value="1"/>
</dbReference>
<feature type="compositionally biased region" description="Pro residues" evidence="8">
    <location>
        <begin position="34"/>
        <end position="44"/>
    </location>
</feature>
<keyword evidence="3" id="KW-0378">Hydrolase</keyword>
<gene>
    <name evidence="11" type="ORF">LUZ62_063799</name>
</gene>
<comment type="caution">
    <text evidence="11">The sequence shown here is derived from an EMBL/GenBank/DDBJ whole genome shotgun (WGS) entry which is preliminary data.</text>
</comment>
<dbReference type="CDD" id="cd18793">
    <property type="entry name" value="SF2_C_SNF"/>
    <property type="match status" value="1"/>
</dbReference>
<dbReference type="SMART" id="SM00490">
    <property type="entry name" value="HELICc"/>
    <property type="match status" value="1"/>
</dbReference>
<evidence type="ECO:0000313" key="12">
    <source>
        <dbReference type="Proteomes" id="UP001140206"/>
    </source>
</evidence>
<dbReference type="GO" id="GO:0016787">
    <property type="term" value="F:hydrolase activity"/>
    <property type="evidence" value="ECO:0007669"/>
    <property type="project" value="UniProtKB-KW"/>
</dbReference>
<organism evidence="11 12">
    <name type="scientific">Rhynchospora pubera</name>
    <dbReference type="NCBI Taxonomy" id="906938"/>
    <lineage>
        <taxon>Eukaryota</taxon>
        <taxon>Viridiplantae</taxon>
        <taxon>Streptophyta</taxon>
        <taxon>Embryophyta</taxon>
        <taxon>Tracheophyta</taxon>
        <taxon>Spermatophyta</taxon>
        <taxon>Magnoliopsida</taxon>
        <taxon>Liliopsida</taxon>
        <taxon>Poales</taxon>
        <taxon>Cyperaceae</taxon>
        <taxon>Cyperoideae</taxon>
        <taxon>Rhynchosporeae</taxon>
        <taxon>Rhynchospora</taxon>
    </lineage>
</organism>
<sequence length="1002" mass="113947">MDDQPQNKIPNRSPEPMSLNQRLRHQLSRSRQPAPAPIPNPNPSNPNSDNSQVQLPSRRRLCKTYEVPGAQENEEDTEENITDILDEFSFRLESLSLHKEKPSKDERKEDVSTVEEAYFSSKEGEEGEFDDDFDEEDGEDNFRIVPRNMKKCYFSDEEESEVINGVKEVRKEKSTVAVYSSDEEEVVEVEEVTKGVREEGSAKNNFTGCRNQGLEVKSSAYRSRGGTTKISYFCDDDDEEVEEIEVSRVTGLQVNGSDLEEEEKSEFTRQGVQEGKVVVYKLPDQVYKKLYPHQRDGIDWLWGLHWKGTGGILGDDMGLGKTMQVSAFLAGLFHSGLIKRALIVAPKTLIAHWFKELSVVGLNEETRDFSGANVNMRNNELHCTLKKGGILITTYDIVRNNYKAIRGGDKYHDHDLYEEEDELLWDYVILDEGHIIKNPKTQRAQSLYEIPSGHRIIISGTPIQNNLKELWALFNFCCPEVLGDKDEFKDKYEKKIQRGNEKNASDREKYVGSTVAKELRLRIKPYFLRRLKSEVFSKENEEMKVEMPMKNELIVWLKLTTCQRQLYEAFLKSEIVHTAAEGSPLAAITILKKICDHPLLLTKRGAEEVLEGIGEMNEKDMGLVEKLATSLANQDHDNEILNMDYSVSCKISFILSLLENLMEEGHVILIFSQSRKMLDLIQDALWLEGYKLLRIDGTTKIAEREKIVKDFQEGNGASIFLLTTQVGGLGLTLTKADRVIVVDPAWNPSMDNQSVDRAYRIGQTKDVIVYRLMTCGTIEEVIYKKQVFKGGLFKTATEQKEQTRYFSRKDIEEVFRLPEEGFDVSVAQRQLQEEHAGQVVMDEYLTCHIKYLENQGIAGVSHHSLLFSKTAIVPVVPETNESDSIGNRIIRSSAPVGTSQSDYVPYGAAFAQKPRDMIQNARKNLPSQTYQVGQSPGEIRNKINSLRNHLANKDFVAKLSDKGDKLRKQLAELQLKLQAEKTAPEVKSVDEMADNLHRILSV</sequence>
<dbReference type="GO" id="GO:0004386">
    <property type="term" value="F:helicase activity"/>
    <property type="evidence" value="ECO:0007669"/>
    <property type="project" value="UniProtKB-KW"/>
</dbReference>
<keyword evidence="12" id="KW-1185">Reference proteome</keyword>
<feature type="compositionally biased region" description="Acidic residues" evidence="8">
    <location>
        <begin position="125"/>
        <end position="139"/>
    </location>
</feature>
<dbReference type="InterPro" id="IPR050496">
    <property type="entry name" value="SNF2_RAD54_helicase_repair"/>
</dbReference>
<evidence type="ECO:0000256" key="8">
    <source>
        <dbReference type="SAM" id="MobiDB-lite"/>
    </source>
</evidence>
<feature type="compositionally biased region" description="Polar residues" evidence="8">
    <location>
        <begin position="1"/>
        <end position="10"/>
    </location>
</feature>
<dbReference type="PANTHER" id="PTHR45629">
    <property type="entry name" value="SNF2/RAD54 FAMILY MEMBER"/>
    <property type="match status" value="1"/>
</dbReference>
<comment type="similarity">
    <text evidence="1">Belongs to the SNF2/RAD54 helicase family.</text>
</comment>
<evidence type="ECO:0000256" key="6">
    <source>
        <dbReference type="ARBA" id="ARBA00023172"/>
    </source>
</evidence>
<dbReference type="InterPro" id="IPR000330">
    <property type="entry name" value="SNF2_N"/>
</dbReference>
<feature type="coiled-coil region" evidence="7">
    <location>
        <begin position="956"/>
        <end position="983"/>
    </location>
</feature>
<evidence type="ECO:0000256" key="3">
    <source>
        <dbReference type="ARBA" id="ARBA00022801"/>
    </source>
</evidence>
<dbReference type="Pfam" id="PF00176">
    <property type="entry name" value="SNF2-rel_dom"/>
    <property type="match status" value="1"/>
</dbReference>
<evidence type="ECO:0000256" key="5">
    <source>
        <dbReference type="ARBA" id="ARBA00022840"/>
    </source>
</evidence>
<dbReference type="SUPFAM" id="SSF52540">
    <property type="entry name" value="P-loop containing nucleoside triphosphate hydrolases"/>
    <property type="match status" value="2"/>
</dbReference>
<evidence type="ECO:0000256" key="1">
    <source>
        <dbReference type="ARBA" id="ARBA00007025"/>
    </source>
</evidence>